<dbReference type="Gene3D" id="2.20.70.10">
    <property type="match status" value="2"/>
</dbReference>
<dbReference type="InterPro" id="IPR053819">
    <property type="entry name" value="TEADIR3_omega_loop"/>
</dbReference>
<dbReference type="SMART" id="SM00456">
    <property type="entry name" value="WW"/>
    <property type="match status" value="2"/>
</dbReference>
<evidence type="ECO:0000256" key="5">
    <source>
        <dbReference type="ARBA" id="ARBA00023159"/>
    </source>
</evidence>
<keyword evidence="3" id="KW-0963">Cytoplasm</keyword>
<dbReference type="PANTHER" id="PTHR17616:SF8">
    <property type="entry name" value="TRANSCRIPTIONAL COACTIVATOR YORKIE"/>
    <property type="match status" value="1"/>
</dbReference>
<dbReference type="GO" id="GO:0045944">
    <property type="term" value="P:positive regulation of transcription by RNA polymerase II"/>
    <property type="evidence" value="ECO:0007669"/>
    <property type="project" value="TreeGrafter"/>
</dbReference>
<evidence type="ECO:0000256" key="1">
    <source>
        <dbReference type="ARBA" id="ARBA00004123"/>
    </source>
</evidence>
<comment type="similarity">
    <text evidence="8">Belongs to the YAP1 family.</text>
</comment>
<evidence type="ECO:0000256" key="7">
    <source>
        <dbReference type="ARBA" id="ARBA00023242"/>
    </source>
</evidence>
<dbReference type="GO" id="GO:0035329">
    <property type="term" value="P:hippo signaling"/>
    <property type="evidence" value="ECO:0007669"/>
    <property type="project" value="TreeGrafter"/>
</dbReference>
<reference evidence="11" key="1">
    <citation type="submission" date="2021-06" db="EMBL/GenBank/DDBJ databases">
        <authorList>
            <person name="Xue R."/>
        </authorList>
    </citation>
    <scope>NUCLEOTIDE SEQUENCE</scope>
</reference>
<accession>A0A977TE91</accession>
<dbReference type="Gene3D" id="6.20.430.10">
    <property type="match status" value="1"/>
</dbReference>
<sequence>MSLERTERKGSQVVHVRDGSDQAFEELFKVVINPPEDPTKPSPVPLRMRNLPASFFQQPDSQKNIVDGDISGYPSPPNSVAGMAIAHSRAHSSPASLQQTLSAAPPLPPQHMRQHSYDLVTDDQPLPPGWDIAKTSIGQRYFLNHLSQTTTWQDPRKSVSTNNLNKQQQQQQQQQSGQPPQPPSSPSQSQQTIDSTPLPQGWERAYTAEGEVYYINHLSRTTSWFHPNIPAHLQRPGMRLQQQMGGNPRPSQPMSPGQRPMTPEEQQRQMKLHHLQREKERLKQRQDEIARQEMMIRANLAGNPEAQQQQQQIQSQTPKLVQANEMTSVTDPFLGQTGTSDLHSRQESADSGLGGMGTNYSLPRTPEDFLSMEDMDTQDGGPKLSGQGDFGSIDMTPMGSVDGSSDATNMDSDDLVPSLQEDISNDLLKDVETVLSSNKMDNLLTWL</sequence>
<dbReference type="AlphaFoldDB" id="A0A977TE91"/>
<feature type="domain" description="WW" evidence="10">
    <location>
        <begin position="196"/>
        <end position="229"/>
    </location>
</feature>
<evidence type="ECO:0000256" key="3">
    <source>
        <dbReference type="ARBA" id="ARBA00022490"/>
    </source>
</evidence>
<feature type="compositionally biased region" description="Polar residues" evidence="9">
    <location>
        <begin position="91"/>
        <end position="102"/>
    </location>
</feature>
<dbReference type="GO" id="GO:0005634">
    <property type="term" value="C:nucleus"/>
    <property type="evidence" value="ECO:0007669"/>
    <property type="project" value="UniProtKB-SubCell"/>
</dbReference>
<keyword evidence="6" id="KW-0804">Transcription</keyword>
<feature type="region of interest" description="Disordered" evidence="9">
    <location>
        <begin position="337"/>
        <end position="360"/>
    </location>
</feature>
<dbReference type="PROSITE" id="PS01159">
    <property type="entry name" value="WW_DOMAIN_1"/>
    <property type="match status" value="2"/>
</dbReference>
<dbReference type="CDD" id="cd00201">
    <property type="entry name" value="WW"/>
    <property type="match status" value="2"/>
</dbReference>
<feature type="compositionally biased region" description="Polar residues" evidence="9">
    <location>
        <begin position="151"/>
        <end position="166"/>
    </location>
</feature>
<name>A0A977TE91_HALDH</name>
<dbReference type="FunFam" id="2.20.70.10:FF:000012">
    <property type="entry name" value="transcriptional coactivator YAP1 isoform X2"/>
    <property type="match status" value="1"/>
</dbReference>
<dbReference type="PROSITE" id="PS50020">
    <property type="entry name" value="WW_DOMAIN_2"/>
    <property type="match status" value="2"/>
</dbReference>
<organism evidence="11">
    <name type="scientific">Haliotis discus hannai</name>
    <name type="common">Japanese abalone</name>
    <dbReference type="NCBI Taxonomy" id="42344"/>
    <lineage>
        <taxon>Eukaryota</taxon>
        <taxon>Metazoa</taxon>
        <taxon>Spiralia</taxon>
        <taxon>Lophotrochozoa</taxon>
        <taxon>Mollusca</taxon>
        <taxon>Gastropoda</taxon>
        <taxon>Vetigastropoda</taxon>
        <taxon>Lepetellida</taxon>
        <taxon>Haliotoidea</taxon>
        <taxon>Haliotidae</taxon>
        <taxon>Haliotis</taxon>
    </lineage>
</organism>
<dbReference type="SUPFAM" id="SSF51045">
    <property type="entry name" value="WW domain"/>
    <property type="match status" value="2"/>
</dbReference>
<proteinExistence type="evidence at transcript level"/>
<dbReference type="PANTHER" id="PTHR17616">
    <property type="entry name" value="YES-ASSOCIATED PROTEIN YAP1 FAMILY MEMBER"/>
    <property type="match status" value="1"/>
</dbReference>
<evidence type="ECO:0000256" key="6">
    <source>
        <dbReference type="ARBA" id="ARBA00023163"/>
    </source>
</evidence>
<dbReference type="InterPro" id="IPR001202">
    <property type="entry name" value="WW_dom"/>
</dbReference>
<evidence type="ECO:0000259" key="10">
    <source>
        <dbReference type="PROSITE" id="PS50020"/>
    </source>
</evidence>
<feature type="compositionally biased region" description="Low complexity" evidence="9">
    <location>
        <begin position="167"/>
        <end position="178"/>
    </location>
</feature>
<keyword evidence="5" id="KW-0010">Activator</keyword>
<keyword evidence="7" id="KW-0539">Nucleus</keyword>
<evidence type="ECO:0000256" key="4">
    <source>
        <dbReference type="ARBA" id="ARBA00023015"/>
    </source>
</evidence>
<evidence type="ECO:0000313" key="11">
    <source>
        <dbReference type="EMBL" id="UXP86436.1"/>
    </source>
</evidence>
<evidence type="ECO:0000256" key="2">
    <source>
        <dbReference type="ARBA" id="ARBA00004496"/>
    </source>
</evidence>
<dbReference type="InterPro" id="IPR051583">
    <property type="entry name" value="YAP1"/>
</dbReference>
<dbReference type="EMBL" id="MZ422351">
    <property type="protein sequence ID" value="UXP86436.1"/>
    <property type="molecule type" value="mRNA"/>
</dbReference>
<evidence type="ECO:0000256" key="9">
    <source>
        <dbReference type="SAM" id="MobiDB-lite"/>
    </source>
</evidence>
<dbReference type="GO" id="GO:0003713">
    <property type="term" value="F:transcription coactivator activity"/>
    <property type="evidence" value="ECO:0007669"/>
    <property type="project" value="TreeGrafter"/>
</dbReference>
<feature type="domain" description="WW" evidence="10">
    <location>
        <begin position="124"/>
        <end position="157"/>
    </location>
</feature>
<dbReference type="InterPro" id="IPR036020">
    <property type="entry name" value="WW_dom_sf"/>
</dbReference>
<evidence type="ECO:0000256" key="8">
    <source>
        <dbReference type="ARBA" id="ARBA00038057"/>
    </source>
</evidence>
<feature type="region of interest" description="Disordered" evidence="9">
    <location>
        <begin position="240"/>
        <end position="269"/>
    </location>
</feature>
<dbReference type="Pfam" id="PF15238">
    <property type="entry name" value="TEADIR3"/>
    <property type="match status" value="1"/>
</dbReference>
<dbReference type="GO" id="GO:0005737">
    <property type="term" value="C:cytoplasm"/>
    <property type="evidence" value="ECO:0007669"/>
    <property type="project" value="UniProtKB-SubCell"/>
</dbReference>
<feature type="region of interest" description="Disordered" evidence="9">
    <location>
        <begin position="89"/>
        <end position="113"/>
    </location>
</feature>
<protein>
    <submittedName>
        <fullName evidence="11">Yorkie protein</fullName>
    </submittedName>
</protein>
<comment type="subcellular location">
    <subcellularLocation>
        <location evidence="2">Cytoplasm</location>
    </subcellularLocation>
    <subcellularLocation>
        <location evidence="1">Nucleus</location>
    </subcellularLocation>
</comment>
<keyword evidence="4" id="KW-0805">Transcription regulation</keyword>
<feature type="region of interest" description="Disordered" evidence="9">
    <location>
        <begin position="151"/>
        <end position="199"/>
    </location>
</feature>
<dbReference type="Pfam" id="PF00397">
    <property type="entry name" value="WW"/>
    <property type="match status" value="2"/>
</dbReference>